<dbReference type="InterPro" id="IPR000731">
    <property type="entry name" value="SSD"/>
</dbReference>
<dbReference type="PANTHER" id="PTHR45951:SF7">
    <property type="entry name" value="SSD DOMAIN-CONTAINING PROTEIN"/>
    <property type="match status" value="1"/>
</dbReference>
<feature type="transmembrane region" description="Helical" evidence="7">
    <location>
        <begin position="1023"/>
        <end position="1046"/>
    </location>
</feature>
<feature type="transmembrane region" description="Helical" evidence="7">
    <location>
        <begin position="344"/>
        <end position="368"/>
    </location>
</feature>
<keyword evidence="10" id="KW-1185">Reference proteome</keyword>
<dbReference type="InterPro" id="IPR052081">
    <property type="entry name" value="Dispatched_Hh_regulator"/>
</dbReference>
<accession>A0ABY7E1V7</accession>
<gene>
    <name evidence="9" type="ORF">MAR_009049</name>
</gene>
<feature type="transmembrane region" description="Helical" evidence="7">
    <location>
        <begin position="927"/>
        <end position="945"/>
    </location>
</feature>
<sequence length="1073" mass="122403">MFATTGILLLTGYDILPIFFDDVPMRMTDEPWDARWYAWEDRNDFPGSYKRSGEGFRTATNWFSSIDIIFDAGTGRNIFNRDILKKIREIEDEVTHAKDYDKMCQLDPSTNDCLPPGSVTQFFDGTFASINPIFNDTNFENINAVANEAKTNNLTKEKFAYFLDKDNTHSNNVVKTSITRTTIYFGQPHETYEDTQDTRVDEYCGEVMKPILEKHMEENGLFTMVFRSVPLWQYDVRNQAFKDMYLAGASMAFIFFLILFHTRSLWIAGFAMMSIFGSFVTGNLIYNLIYSYKYLGFFHVLAVFIILGIGADNIFVFYDMWRASATEQYLSLAHRLSDVYKRSAISMFFTSLTTTVAFLSTAILPLLGIRSFGLFAGTVVAVNYISVITQFPIVILMYHKYFEHTKWPCCVPCVHLKKKCCQKESEHYEEDGIRENRLKNTEGDEDVSKNVDRGKFNPVFISNDYQSYPGQSRFPNENRPRSISPYIVEPGPDYSFPRINGGSPEYSNGGIRSDRYNDNRQPIHIQYTRNNQEGNLPRNGGPYDYEVTPFPHKGYEKRSHDDTFFYDGKKETGRLQGSPARHYKIDAPNDRYQNGGMDSGKHWNPVKQAVQSSSKELQGRKKKSISVQFFTNYYFRFVTHRVIRWVIPLVLFGVLAFFIYEASTLKAAGEIFKVLPDDHHFVKAAVYKKESFVSNSKAEIVSVNLMFGSLENDLSVCDFTTPICRGNQGHDPRFNPSTMEAQLVIKNLCTTLKTLPEKDAEDLAILKNQFTGQYEVKCFMDNFEVFLENEASTTGENLTLPITNAKMVAFMNTRPKFYNLTAFDVNTFNDTLQVPLSYWLFNRYDGSFSDDFKTYDSMIGEEKVNNAYYGNNIMHMTIQVDTSLRFGTLNPSEGIPRMIMNAMYGIIIGVCLAFPILVIATGNIITGLLATFCMCCCTACVVGVIPLGGWNLGLVESINMCMIVGLAVDYVVHLAEGYTHSMHRDRLSRVRDMLEEMAVPVFFGAITTLGAAAFMFLTKLTFFMQFGVFLFSTIGFSLVYSMGLFVTLMGIVGPENDTGDLYALFRRCCRRRK</sequence>
<name>A0ABY7E1V7_MYAAR</name>
<keyword evidence="3 7" id="KW-1133">Transmembrane helix</keyword>
<feature type="transmembrane region" description="Helical" evidence="7">
    <location>
        <begin position="244"/>
        <end position="260"/>
    </location>
</feature>
<feature type="transmembrane region" description="Helical" evidence="7">
    <location>
        <begin position="997"/>
        <end position="1017"/>
    </location>
</feature>
<protein>
    <submittedName>
        <fullName evidence="9">DISP3-like protein</fullName>
    </submittedName>
</protein>
<evidence type="ECO:0000313" key="10">
    <source>
        <dbReference type="Proteomes" id="UP001164746"/>
    </source>
</evidence>
<reference evidence="9" key="1">
    <citation type="submission" date="2022-11" db="EMBL/GenBank/DDBJ databases">
        <title>Centuries of genome instability and evolution in soft-shell clam transmissible cancer (bioRxiv).</title>
        <authorList>
            <person name="Hart S.F.M."/>
            <person name="Yonemitsu M.A."/>
            <person name="Giersch R.M."/>
            <person name="Beal B.F."/>
            <person name="Arriagada G."/>
            <person name="Davis B.W."/>
            <person name="Ostrander E.A."/>
            <person name="Goff S.P."/>
            <person name="Metzger M.J."/>
        </authorList>
    </citation>
    <scope>NUCLEOTIDE SEQUENCE</scope>
    <source>
        <strain evidence="9">MELC-2E11</strain>
        <tissue evidence="9">Siphon/mantle</tissue>
    </source>
</reference>
<evidence type="ECO:0000256" key="5">
    <source>
        <dbReference type="ARBA" id="ARBA00023180"/>
    </source>
</evidence>
<evidence type="ECO:0000259" key="8">
    <source>
        <dbReference type="PROSITE" id="PS50156"/>
    </source>
</evidence>
<evidence type="ECO:0000256" key="1">
    <source>
        <dbReference type="ARBA" id="ARBA00004141"/>
    </source>
</evidence>
<dbReference type="Gene3D" id="1.20.1640.10">
    <property type="entry name" value="Multidrug efflux transporter AcrB transmembrane domain"/>
    <property type="match status" value="2"/>
</dbReference>
<feature type="transmembrane region" description="Helical" evidence="7">
    <location>
        <begin position="374"/>
        <end position="398"/>
    </location>
</feature>
<evidence type="ECO:0000256" key="6">
    <source>
        <dbReference type="ARBA" id="ARBA00038046"/>
    </source>
</evidence>
<feature type="transmembrane region" description="Helical" evidence="7">
    <location>
        <begin position="898"/>
        <end position="920"/>
    </location>
</feature>
<dbReference type="InterPro" id="IPR053958">
    <property type="entry name" value="HMGCR/SNAP/NPC1-like_SSD"/>
</dbReference>
<feature type="domain" description="SSD" evidence="8">
    <location>
        <begin position="304"/>
        <end position="397"/>
    </location>
</feature>
<feature type="transmembrane region" description="Helical" evidence="7">
    <location>
        <begin position="957"/>
        <end position="976"/>
    </location>
</feature>
<feature type="transmembrane region" description="Helical" evidence="7">
    <location>
        <begin position="267"/>
        <end position="289"/>
    </location>
</feature>
<keyword evidence="2 7" id="KW-0812">Transmembrane</keyword>
<evidence type="ECO:0000313" key="9">
    <source>
        <dbReference type="EMBL" id="WAR02491.1"/>
    </source>
</evidence>
<evidence type="ECO:0000256" key="2">
    <source>
        <dbReference type="ARBA" id="ARBA00022692"/>
    </source>
</evidence>
<organism evidence="9 10">
    <name type="scientific">Mya arenaria</name>
    <name type="common">Soft-shell clam</name>
    <dbReference type="NCBI Taxonomy" id="6604"/>
    <lineage>
        <taxon>Eukaryota</taxon>
        <taxon>Metazoa</taxon>
        <taxon>Spiralia</taxon>
        <taxon>Lophotrochozoa</taxon>
        <taxon>Mollusca</taxon>
        <taxon>Bivalvia</taxon>
        <taxon>Autobranchia</taxon>
        <taxon>Heteroconchia</taxon>
        <taxon>Euheterodonta</taxon>
        <taxon>Imparidentia</taxon>
        <taxon>Neoheterodontei</taxon>
        <taxon>Myida</taxon>
        <taxon>Myoidea</taxon>
        <taxon>Myidae</taxon>
        <taxon>Mya</taxon>
    </lineage>
</organism>
<proteinExistence type="inferred from homology"/>
<dbReference type="PANTHER" id="PTHR45951">
    <property type="entry name" value="PROTEIN DISPATCHED-RELATED"/>
    <property type="match status" value="1"/>
</dbReference>
<evidence type="ECO:0000256" key="4">
    <source>
        <dbReference type="ARBA" id="ARBA00023136"/>
    </source>
</evidence>
<evidence type="ECO:0000256" key="7">
    <source>
        <dbReference type="SAM" id="Phobius"/>
    </source>
</evidence>
<feature type="transmembrane region" description="Helical" evidence="7">
    <location>
        <begin position="642"/>
        <end position="660"/>
    </location>
</feature>
<dbReference type="PROSITE" id="PS50156">
    <property type="entry name" value="SSD"/>
    <property type="match status" value="1"/>
</dbReference>
<dbReference type="EMBL" id="CP111015">
    <property type="protein sequence ID" value="WAR02491.1"/>
    <property type="molecule type" value="Genomic_DNA"/>
</dbReference>
<feature type="transmembrane region" description="Helical" evidence="7">
    <location>
        <begin position="295"/>
        <end position="318"/>
    </location>
</feature>
<dbReference type="SUPFAM" id="SSF82866">
    <property type="entry name" value="Multidrug efflux transporter AcrB transmembrane domain"/>
    <property type="match status" value="2"/>
</dbReference>
<keyword evidence="4 7" id="KW-0472">Membrane</keyword>
<keyword evidence="5" id="KW-0325">Glycoprotein</keyword>
<comment type="similarity">
    <text evidence="6">Belongs to the dispatched family.</text>
</comment>
<evidence type="ECO:0000256" key="3">
    <source>
        <dbReference type="ARBA" id="ARBA00022989"/>
    </source>
</evidence>
<dbReference type="Pfam" id="PF12349">
    <property type="entry name" value="Sterol-sensing"/>
    <property type="match status" value="1"/>
</dbReference>
<dbReference type="Proteomes" id="UP001164746">
    <property type="component" value="Chromosome 4"/>
</dbReference>
<comment type="subcellular location">
    <subcellularLocation>
        <location evidence="1">Membrane</location>
        <topology evidence="1">Multi-pass membrane protein</topology>
    </subcellularLocation>
</comment>